<protein>
    <submittedName>
        <fullName evidence="2">Uncharacterized protein</fullName>
    </submittedName>
</protein>
<keyword evidence="3" id="KW-1185">Reference proteome</keyword>
<dbReference type="Proteomes" id="UP001519460">
    <property type="component" value="Unassembled WGS sequence"/>
</dbReference>
<sequence>MFSRTTAENMPDLLERSCEEAVVGAERGQHGTEKKRGGGGRVATPKTDNHRHMIRKIVELLKRTSMRYFESRASTSSPAPFVLQLSRYTVKGDSGVPC</sequence>
<feature type="compositionally biased region" description="Basic and acidic residues" evidence="1">
    <location>
        <begin position="27"/>
        <end position="36"/>
    </location>
</feature>
<feature type="region of interest" description="Disordered" evidence="1">
    <location>
        <begin position="23"/>
        <end position="49"/>
    </location>
</feature>
<name>A0ABD0KNN8_9CAEN</name>
<evidence type="ECO:0000313" key="3">
    <source>
        <dbReference type="Proteomes" id="UP001519460"/>
    </source>
</evidence>
<dbReference type="AlphaFoldDB" id="A0ABD0KNN8"/>
<proteinExistence type="predicted"/>
<gene>
    <name evidence="2" type="ORF">BaRGS_00019942</name>
</gene>
<evidence type="ECO:0000313" key="2">
    <source>
        <dbReference type="EMBL" id="KAK7488807.1"/>
    </source>
</evidence>
<evidence type="ECO:0000256" key="1">
    <source>
        <dbReference type="SAM" id="MobiDB-lite"/>
    </source>
</evidence>
<reference evidence="2 3" key="1">
    <citation type="journal article" date="2023" name="Sci. Data">
        <title>Genome assembly of the Korean intertidal mud-creeper Batillaria attramentaria.</title>
        <authorList>
            <person name="Patra A.K."/>
            <person name="Ho P.T."/>
            <person name="Jun S."/>
            <person name="Lee S.J."/>
            <person name="Kim Y."/>
            <person name="Won Y.J."/>
        </authorList>
    </citation>
    <scope>NUCLEOTIDE SEQUENCE [LARGE SCALE GENOMIC DNA]</scope>
    <source>
        <strain evidence="2">Wonlab-2016</strain>
    </source>
</reference>
<comment type="caution">
    <text evidence="2">The sequence shown here is derived from an EMBL/GenBank/DDBJ whole genome shotgun (WGS) entry which is preliminary data.</text>
</comment>
<organism evidence="2 3">
    <name type="scientific">Batillaria attramentaria</name>
    <dbReference type="NCBI Taxonomy" id="370345"/>
    <lineage>
        <taxon>Eukaryota</taxon>
        <taxon>Metazoa</taxon>
        <taxon>Spiralia</taxon>
        <taxon>Lophotrochozoa</taxon>
        <taxon>Mollusca</taxon>
        <taxon>Gastropoda</taxon>
        <taxon>Caenogastropoda</taxon>
        <taxon>Sorbeoconcha</taxon>
        <taxon>Cerithioidea</taxon>
        <taxon>Batillariidae</taxon>
        <taxon>Batillaria</taxon>
    </lineage>
</organism>
<dbReference type="EMBL" id="JACVVK020000146">
    <property type="protein sequence ID" value="KAK7488807.1"/>
    <property type="molecule type" value="Genomic_DNA"/>
</dbReference>
<accession>A0ABD0KNN8</accession>